<evidence type="ECO:0000313" key="15">
    <source>
        <dbReference type="Proteomes" id="UP001194468"/>
    </source>
</evidence>
<name>A0AAD4C7D9_BOLED</name>
<dbReference type="Gene3D" id="1.10.630.10">
    <property type="entry name" value="Cytochrome P450"/>
    <property type="match status" value="1"/>
</dbReference>
<dbReference type="PANTHER" id="PTHR24305:SF166">
    <property type="entry name" value="CYTOCHROME P450 12A4, MITOCHONDRIAL-RELATED"/>
    <property type="match status" value="1"/>
</dbReference>
<accession>A0AAD4C7D9</accession>
<comment type="cofactor">
    <cofactor evidence="1 13">
        <name>heme</name>
        <dbReference type="ChEBI" id="CHEBI:30413"/>
    </cofactor>
</comment>
<comment type="subcellular location">
    <subcellularLocation>
        <location evidence="2">Membrane</location>
    </subcellularLocation>
</comment>
<dbReference type="InterPro" id="IPR036396">
    <property type="entry name" value="Cyt_P450_sf"/>
</dbReference>
<keyword evidence="11" id="KW-0503">Monooxygenase</keyword>
<keyword evidence="15" id="KW-1185">Reference proteome</keyword>
<comment type="similarity">
    <text evidence="4">Belongs to the cytochrome P450 family.</text>
</comment>
<comment type="pathway">
    <text evidence="3">Secondary metabolite biosynthesis; terpenoid biosynthesis.</text>
</comment>
<dbReference type="PRINTS" id="PR00465">
    <property type="entry name" value="EP450IV"/>
</dbReference>
<dbReference type="PRINTS" id="PR00385">
    <property type="entry name" value="P450"/>
</dbReference>
<keyword evidence="12" id="KW-0472">Membrane</keyword>
<reference evidence="14" key="2">
    <citation type="journal article" date="2020" name="Nat. Commun.">
        <title>Large-scale genome sequencing of mycorrhizal fungi provides insights into the early evolution of symbiotic traits.</title>
        <authorList>
            <person name="Miyauchi S."/>
            <person name="Kiss E."/>
            <person name="Kuo A."/>
            <person name="Drula E."/>
            <person name="Kohler A."/>
            <person name="Sanchez-Garcia M."/>
            <person name="Morin E."/>
            <person name="Andreopoulos B."/>
            <person name="Barry K.W."/>
            <person name="Bonito G."/>
            <person name="Buee M."/>
            <person name="Carver A."/>
            <person name="Chen C."/>
            <person name="Cichocki N."/>
            <person name="Clum A."/>
            <person name="Culley D."/>
            <person name="Crous P.W."/>
            <person name="Fauchery L."/>
            <person name="Girlanda M."/>
            <person name="Hayes R.D."/>
            <person name="Keri Z."/>
            <person name="LaButti K."/>
            <person name="Lipzen A."/>
            <person name="Lombard V."/>
            <person name="Magnuson J."/>
            <person name="Maillard F."/>
            <person name="Murat C."/>
            <person name="Nolan M."/>
            <person name="Ohm R.A."/>
            <person name="Pangilinan J."/>
            <person name="Pereira M.F."/>
            <person name="Perotto S."/>
            <person name="Peter M."/>
            <person name="Pfister S."/>
            <person name="Riley R."/>
            <person name="Sitrit Y."/>
            <person name="Stielow J.B."/>
            <person name="Szollosi G."/>
            <person name="Zifcakova L."/>
            <person name="Stursova M."/>
            <person name="Spatafora J.W."/>
            <person name="Tedersoo L."/>
            <person name="Vaario L.M."/>
            <person name="Yamada A."/>
            <person name="Yan M."/>
            <person name="Wang P."/>
            <person name="Xu J."/>
            <person name="Bruns T."/>
            <person name="Baldrian P."/>
            <person name="Vilgalys R."/>
            <person name="Dunand C."/>
            <person name="Henrissat B."/>
            <person name="Grigoriev I.V."/>
            <person name="Hibbett D."/>
            <person name="Nagy L.G."/>
            <person name="Martin F.M."/>
        </authorList>
    </citation>
    <scope>NUCLEOTIDE SEQUENCE</scope>
    <source>
        <strain evidence="14">BED1</strain>
    </source>
</reference>
<feature type="binding site" description="axial binding residue" evidence="13">
    <location>
        <position position="482"/>
    </location>
    <ligand>
        <name>heme</name>
        <dbReference type="ChEBI" id="CHEBI:30413"/>
    </ligand>
    <ligandPart>
        <name>Fe</name>
        <dbReference type="ChEBI" id="CHEBI:18248"/>
    </ligandPart>
</feature>
<keyword evidence="8" id="KW-1133">Transmembrane helix</keyword>
<evidence type="ECO:0000256" key="9">
    <source>
        <dbReference type="ARBA" id="ARBA00023002"/>
    </source>
</evidence>
<evidence type="ECO:0000256" key="2">
    <source>
        <dbReference type="ARBA" id="ARBA00004370"/>
    </source>
</evidence>
<proteinExistence type="inferred from homology"/>
<dbReference type="Pfam" id="PF00067">
    <property type="entry name" value="p450"/>
    <property type="match status" value="1"/>
</dbReference>
<dbReference type="SUPFAM" id="SSF48264">
    <property type="entry name" value="Cytochrome P450"/>
    <property type="match status" value="1"/>
</dbReference>
<keyword evidence="7 13" id="KW-0479">Metal-binding</keyword>
<evidence type="ECO:0000256" key="11">
    <source>
        <dbReference type="ARBA" id="ARBA00023033"/>
    </source>
</evidence>
<evidence type="ECO:0000256" key="3">
    <source>
        <dbReference type="ARBA" id="ARBA00004721"/>
    </source>
</evidence>
<dbReference type="GO" id="GO:0016705">
    <property type="term" value="F:oxidoreductase activity, acting on paired donors, with incorporation or reduction of molecular oxygen"/>
    <property type="evidence" value="ECO:0007669"/>
    <property type="project" value="InterPro"/>
</dbReference>
<dbReference type="GO" id="GO:0016020">
    <property type="term" value="C:membrane"/>
    <property type="evidence" value="ECO:0007669"/>
    <property type="project" value="UniProtKB-SubCell"/>
</dbReference>
<dbReference type="InterPro" id="IPR002403">
    <property type="entry name" value="Cyt_P450_E_grp-IV"/>
</dbReference>
<evidence type="ECO:0000256" key="7">
    <source>
        <dbReference type="ARBA" id="ARBA00022723"/>
    </source>
</evidence>
<organism evidence="14 15">
    <name type="scientific">Boletus edulis BED1</name>
    <dbReference type="NCBI Taxonomy" id="1328754"/>
    <lineage>
        <taxon>Eukaryota</taxon>
        <taxon>Fungi</taxon>
        <taxon>Dikarya</taxon>
        <taxon>Basidiomycota</taxon>
        <taxon>Agaricomycotina</taxon>
        <taxon>Agaricomycetes</taxon>
        <taxon>Agaricomycetidae</taxon>
        <taxon>Boletales</taxon>
        <taxon>Boletineae</taxon>
        <taxon>Boletaceae</taxon>
        <taxon>Boletoideae</taxon>
        <taxon>Boletus</taxon>
    </lineage>
</organism>
<dbReference type="PANTHER" id="PTHR24305">
    <property type="entry name" value="CYTOCHROME P450"/>
    <property type="match status" value="1"/>
</dbReference>
<dbReference type="AlphaFoldDB" id="A0AAD4C7D9"/>
<dbReference type="GO" id="GO:0005506">
    <property type="term" value="F:iron ion binding"/>
    <property type="evidence" value="ECO:0007669"/>
    <property type="project" value="InterPro"/>
</dbReference>
<evidence type="ECO:0000256" key="5">
    <source>
        <dbReference type="ARBA" id="ARBA00022617"/>
    </source>
</evidence>
<keyword evidence="9" id="KW-0560">Oxidoreductase</keyword>
<dbReference type="GO" id="GO:0020037">
    <property type="term" value="F:heme binding"/>
    <property type="evidence" value="ECO:0007669"/>
    <property type="project" value="InterPro"/>
</dbReference>
<comment type="caution">
    <text evidence="14">The sequence shown here is derived from an EMBL/GenBank/DDBJ whole genome shotgun (WGS) entry which is preliminary data.</text>
</comment>
<dbReference type="EMBL" id="WHUW01000002">
    <property type="protein sequence ID" value="KAF8451154.1"/>
    <property type="molecule type" value="Genomic_DNA"/>
</dbReference>
<evidence type="ECO:0000256" key="6">
    <source>
        <dbReference type="ARBA" id="ARBA00022692"/>
    </source>
</evidence>
<evidence type="ECO:0000256" key="13">
    <source>
        <dbReference type="PIRSR" id="PIRSR602403-1"/>
    </source>
</evidence>
<dbReference type="Proteomes" id="UP001194468">
    <property type="component" value="Unassembled WGS sequence"/>
</dbReference>
<evidence type="ECO:0000256" key="12">
    <source>
        <dbReference type="ARBA" id="ARBA00023136"/>
    </source>
</evidence>
<evidence type="ECO:0000256" key="10">
    <source>
        <dbReference type="ARBA" id="ARBA00023004"/>
    </source>
</evidence>
<evidence type="ECO:0000313" key="14">
    <source>
        <dbReference type="EMBL" id="KAF8451154.1"/>
    </source>
</evidence>
<dbReference type="GO" id="GO:0004497">
    <property type="term" value="F:monooxygenase activity"/>
    <property type="evidence" value="ECO:0007669"/>
    <property type="project" value="UniProtKB-KW"/>
</dbReference>
<gene>
    <name evidence="14" type="ORF">L210DRAFT_3470581</name>
</gene>
<reference evidence="14" key="1">
    <citation type="submission" date="2019-10" db="EMBL/GenBank/DDBJ databases">
        <authorList>
            <consortium name="DOE Joint Genome Institute"/>
            <person name="Kuo A."/>
            <person name="Miyauchi S."/>
            <person name="Kiss E."/>
            <person name="Drula E."/>
            <person name="Kohler A."/>
            <person name="Sanchez-Garcia M."/>
            <person name="Andreopoulos B."/>
            <person name="Barry K.W."/>
            <person name="Bonito G."/>
            <person name="Buee M."/>
            <person name="Carver A."/>
            <person name="Chen C."/>
            <person name="Cichocki N."/>
            <person name="Clum A."/>
            <person name="Culley D."/>
            <person name="Crous P.W."/>
            <person name="Fauchery L."/>
            <person name="Girlanda M."/>
            <person name="Hayes R."/>
            <person name="Keri Z."/>
            <person name="LaButti K."/>
            <person name="Lipzen A."/>
            <person name="Lombard V."/>
            <person name="Magnuson J."/>
            <person name="Maillard F."/>
            <person name="Morin E."/>
            <person name="Murat C."/>
            <person name="Nolan M."/>
            <person name="Ohm R."/>
            <person name="Pangilinan J."/>
            <person name="Pereira M."/>
            <person name="Perotto S."/>
            <person name="Peter M."/>
            <person name="Riley R."/>
            <person name="Sitrit Y."/>
            <person name="Stielow B."/>
            <person name="Szollosi G."/>
            <person name="Zifcakova L."/>
            <person name="Stursova M."/>
            <person name="Spatafora J.W."/>
            <person name="Tedersoo L."/>
            <person name="Vaario L.-M."/>
            <person name="Yamada A."/>
            <person name="Yan M."/>
            <person name="Wang P."/>
            <person name="Xu J."/>
            <person name="Bruns T."/>
            <person name="Baldrian P."/>
            <person name="Vilgalys R."/>
            <person name="Henrissat B."/>
            <person name="Grigoriev I.V."/>
            <person name="Hibbett D."/>
            <person name="Nagy L.G."/>
            <person name="Martin F.M."/>
        </authorList>
    </citation>
    <scope>NUCLEOTIDE SEQUENCE</scope>
    <source>
        <strain evidence="14">BED1</strain>
    </source>
</reference>
<dbReference type="InterPro" id="IPR050121">
    <property type="entry name" value="Cytochrome_P450_monoxygenase"/>
</dbReference>
<keyword evidence="6" id="KW-0812">Transmembrane</keyword>
<evidence type="ECO:0000256" key="8">
    <source>
        <dbReference type="ARBA" id="ARBA00022989"/>
    </source>
</evidence>
<protein>
    <submittedName>
        <fullName evidence="14">Cytochrome P450</fullName>
    </submittedName>
</protein>
<sequence>MSLVGKLVFSAFVSVNAFGVWKLFRFLYRQLTSPIRHLRGPKGTSWIYGNMLDIHKADATLYEEWVTQCGNTMKFKGFFNLDGVLTMDIRAINHVITHTSDYQKPPSVQYTLSQMLGKGILIVEGAQHRQQRRIMNPAFGPAQIRALTDIFLEKSVRLCDVLSSEIAKNPAGTTTGARIDIIPWLSRMALDVIGLAGFNYNFDALNANEKPNELNEAFATVNEVMQKLTTLSILEARFPLFRILPSDRARTTKISTRTMNRIGRELLSEAKAAARESATEKGEIEKKNLRGRDLFSLLVKANMATDIPESQRLSDEDVLAQVPTFLVAGHETTSTATTWALFAMTNTPETQMKLREELLSVDTETPSMDELMALPYLDAVVRETLRVHPPVPNGGRVAMKDDVIPVEKPYTDKHGVVHNSIRIRKGDPVIIPILAINRSRELWGPDAHEFKPERWQNIPDAVSQIPGVWGHLLSFLGGPRACIGYRFSIVEMKALLFTLIRAFEFELVVPASEIVQKAEVVQRPVLRSDPENKIQLPLLIKPYKRN</sequence>
<keyword evidence="10 13" id="KW-0408">Iron</keyword>
<evidence type="ECO:0000256" key="4">
    <source>
        <dbReference type="ARBA" id="ARBA00010617"/>
    </source>
</evidence>
<dbReference type="CDD" id="cd11069">
    <property type="entry name" value="CYP_FUM15-like"/>
    <property type="match status" value="1"/>
</dbReference>
<dbReference type="InterPro" id="IPR001128">
    <property type="entry name" value="Cyt_P450"/>
</dbReference>
<keyword evidence="5 13" id="KW-0349">Heme</keyword>
<evidence type="ECO:0000256" key="1">
    <source>
        <dbReference type="ARBA" id="ARBA00001971"/>
    </source>
</evidence>